<dbReference type="GO" id="GO:0042597">
    <property type="term" value="C:periplasmic space"/>
    <property type="evidence" value="ECO:0007669"/>
    <property type="project" value="UniProtKB-SubCell"/>
</dbReference>
<comment type="caution">
    <text evidence="6">The sequence shown here is derived from an EMBL/GenBank/DDBJ whole genome shotgun (WGS) entry which is preliminary data.</text>
</comment>
<dbReference type="PANTHER" id="PTHR30024:SF47">
    <property type="entry name" value="TAURINE-BINDING PERIPLASMIC PROTEIN"/>
    <property type="match status" value="1"/>
</dbReference>
<evidence type="ECO:0000256" key="2">
    <source>
        <dbReference type="ARBA" id="ARBA00010742"/>
    </source>
</evidence>
<keyword evidence="7" id="KW-1185">Reference proteome</keyword>
<proteinExistence type="inferred from homology"/>
<dbReference type="Pfam" id="PF09084">
    <property type="entry name" value="NMT1"/>
    <property type="match status" value="1"/>
</dbReference>
<dbReference type="Proteomes" id="UP000657592">
    <property type="component" value="Unassembled WGS sequence"/>
</dbReference>
<evidence type="ECO:0000259" key="5">
    <source>
        <dbReference type="Pfam" id="PF09084"/>
    </source>
</evidence>
<evidence type="ECO:0000256" key="3">
    <source>
        <dbReference type="ARBA" id="ARBA00022729"/>
    </source>
</evidence>
<evidence type="ECO:0000256" key="4">
    <source>
        <dbReference type="SAM" id="SignalP"/>
    </source>
</evidence>
<name>A0A917IGS1_9MICO</name>
<protein>
    <recommendedName>
        <fullName evidence="5">SsuA/THI5-like domain-containing protein</fullName>
    </recommendedName>
</protein>
<dbReference type="RefSeq" id="WP_188756729.1">
    <property type="nucleotide sequence ID" value="NZ_BMJY01000014.1"/>
</dbReference>
<gene>
    <name evidence="6" type="ORF">GCM10010921_25910</name>
</gene>
<reference evidence="6" key="2">
    <citation type="submission" date="2020-09" db="EMBL/GenBank/DDBJ databases">
        <authorList>
            <person name="Sun Q."/>
            <person name="Zhou Y."/>
        </authorList>
    </citation>
    <scope>NUCLEOTIDE SEQUENCE</scope>
    <source>
        <strain evidence="6">CGMCC 1.15794</strain>
    </source>
</reference>
<accession>A0A917IGS1</accession>
<dbReference type="Gene3D" id="3.40.190.10">
    <property type="entry name" value="Periplasmic binding protein-like II"/>
    <property type="match status" value="2"/>
</dbReference>
<evidence type="ECO:0000256" key="1">
    <source>
        <dbReference type="ARBA" id="ARBA00004418"/>
    </source>
</evidence>
<dbReference type="PANTHER" id="PTHR30024">
    <property type="entry name" value="ALIPHATIC SULFONATES-BINDING PROTEIN-RELATED"/>
    <property type="match status" value="1"/>
</dbReference>
<dbReference type="EMBL" id="BMJY01000014">
    <property type="protein sequence ID" value="GGH48442.1"/>
    <property type="molecule type" value="Genomic_DNA"/>
</dbReference>
<feature type="signal peptide" evidence="4">
    <location>
        <begin position="1"/>
        <end position="36"/>
    </location>
</feature>
<dbReference type="InterPro" id="IPR015168">
    <property type="entry name" value="SsuA/THI5"/>
</dbReference>
<dbReference type="PROSITE" id="PS51257">
    <property type="entry name" value="PROKAR_LIPOPROTEIN"/>
    <property type="match status" value="1"/>
</dbReference>
<sequence>MNIPSKTPRTTKSALAATWLAIAALTLSACSSPAGDDPPPGGDPVAAPGTCETPDPVNFVRSTGAAFEILYIAEEQGFFDEHCLDVTITPGSTDTSQHIPMVLNGQADMAMGDPSNILHSIAQGIPIKVASQFSAADSSQPVTDGVLLPPGSPVETGADLEGKNVCLPALGGWMELNARYAVHADGGDHTKVNLIALPTAALQESAESGQCDAIVVFQAYYMAALNAGFTALHNGTNDFDGLPTAMVIASEAWLAQNADVLARFVQAIDEAAALANENDQLTRDVDARYTQLDAETIATRDIPPWNAVIDVEGTQKAADLMYEYGVYTAEVDVAAAIADTALTK</sequence>
<dbReference type="AlphaFoldDB" id="A0A917IGS1"/>
<comment type="similarity">
    <text evidence="2">Belongs to the bacterial solute-binding protein SsuA/TauA family.</text>
</comment>
<dbReference type="SUPFAM" id="SSF53850">
    <property type="entry name" value="Periplasmic binding protein-like II"/>
    <property type="match status" value="1"/>
</dbReference>
<feature type="chain" id="PRO_5039269726" description="SsuA/THI5-like domain-containing protein" evidence="4">
    <location>
        <begin position="37"/>
        <end position="344"/>
    </location>
</feature>
<keyword evidence="3 4" id="KW-0732">Signal</keyword>
<reference evidence="6" key="1">
    <citation type="journal article" date="2014" name="Int. J. Syst. Evol. Microbiol.">
        <title>Complete genome sequence of Corynebacterium casei LMG S-19264T (=DSM 44701T), isolated from a smear-ripened cheese.</title>
        <authorList>
            <consortium name="US DOE Joint Genome Institute (JGI-PGF)"/>
            <person name="Walter F."/>
            <person name="Albersmeier A."/>
            <person name="Kalinowski J."/>
            <person name="Ruckert C."/>
        </authorList>
    </citation>
    <scope>NUCLEOTIDE SEQUENCE</scope>
    <source>
        <strain evidence="6">CGMCC 1.15794</strain>
    </source>
</reference>
<feature type="domain" description="SsuA/THI5-like" evidence="5">
    <location>
        <begin position="69"/>
        <end position="278"/>
    </location>
</feature>
<organism evidence="6 7">
    <name type="scientific">Microbacterium album</name>
    <dbReference type="NCBI Taxonomy" id="2053191"/>
    <lineage>
        <taxon>Bacteria</taxon>
        <taxon>Bacillati</taxon>
        <taxon>Actinomycetota</taxon>
        <taxon>Actinomycetes</taxon>
        <taxon>Micrococcales</taxon>
        <taxon>Microbacteriaceae</taxon>
        <taxon>Microbacterium</taxon>
    </lineage>
</organism>
<evidence type="ECO:0000313" key="6">
    <source>
        <dbReference type="EMBL" id="GGH48442.1"/>
    </source>
</evidence>
<comment type="subcellular location">
    <subcellularLocation>
        <location evidence="1">Periplasm</location>
    </subcellularLocation>
</comment>
<evidence type="ECO:0000313" key="7">
    <source>
        <dbReference type="Proteomes" id="UP000657592"/>
    </source>
</evidence>